<gene>
    <name evidence="1" type="ORF">CEXT_403511</name>
</gene>
<protein>
    <submittedName>
        <fullName evidence="1">Uncharacterized protein</fullName>
    </submittedName>
</protein>
<dbReference type="AlphaFoldDB" id="A0AAV4RG71"/>
<sequence>MNINCFYFPMPAVLRAVAIPKQNKYSVNLLRITVQIRELRIPMKVDGNGDEYDNDERVKFNKDNITKRYGRRRK</sequence>
<comment type="caution">
    <text evidence="1">The sequence shown here is derived from an EMBL/GenBank/DDBJ whole genome shotgun (WGS) entry which is preliminary data.</text>
</comment>
<reference evidence="1 2" key="1">
    <citation type="submission" date="2021-06" db="EMBL/GenBank/DDBJ databases">
        <title>Caerostris extrusa draft genome.</title>
        <authorList>
            <person name="Kono N."/>
            <person name="Arakawa K."/>
        </authorList>
    </citation>
    <scope>NUCLEOTIDE SEQUENCE [LARGE SCALE GENOMIC DNA]</scope>
</reference>
<keyword evidence="2" id="KW-1185">Reference proteome</keyword>
<name>A0AAV4RG71_CAEEX</name>
<organism evidence="1 2">
    <name type="scientific">Caerostris extrusa</name>
    <name type="common">Bark spider</name>
    <name type="synonym">Caerostris bankana</name>
    <dbReference type="NCBI Taxonomy" id="172846"/>
    <lineage>
        <taxon>Eukaryota</taxon>
        <taxon>Metazoa</taxon>
        <taxon>Ecdysozoa</taxon>
        <taxon>Arthropoda</taxon>
        <taxon>Chelicerata</taxon>
        <taxon>Arachnida</taxon>
        <taxon>Araneae</taxon>
        <taxon>Araneomorphae</taxon>
        <taxon>Entelegynae</taxon>
        <taxon>Araneoidea</taxon>
        <taxon>Araneidae</taxon>
        <taxon>Caerostris</taxon>
    </lineage>
</organism>
<dbReference type="Proteomes" id="UP001054945">
    <property type="component" value="Unassembled WGS sequence"/>
</dbReference>
<evidence type="ECO:0000313" key="2">
    <source>
        <dbReference type="Proteomes" id="UP001054945"/>
    </source>
</evidence>
<dbReference type="EMBL" id="BPLR01007919">
    <property type="protein sequence ID" value="GIY20685.1"/>
    <property type="molecule type" value="Genomic_DNA"/>
</dbReference>
<accession>A0AAV4RG71</accession>
<proteinExistence type="predicted"/>
<evidence type="ECO:0000313" key="1">
    <source>
        <dbReference type="EMBL" id="GIY20685.1"/>
    </source>
</evidence>